<protein>
    <submittedName>
        <fullName evidence="2">Uncharacterized protein</fullName>
    </submittedName>
</protein>
<organism evidence="2 3">
    <name type="scientific">Prunus armeniaca</name>
    <name type="common">Apricot</name>
    <name type="synonym">Armeniaca vulgaris</name>
    <dbReference type="NCBI Taxonomy" id="36596"/>
    <lineage>
        <taxon>Eukaryota</taxon>
        <taxon>Viridiplantae</taxon>
        <taxon>Streptophyta</taxon>
        <taxon>Embryophyta</taxon>
        <taxon>Tracheophyta</taxon>
        <taxon>Spermatophyta</taxon>
        <taxon>Magnoliopsida</taxon>
        <taxon>eudicotyledons</taxon>
        <taxon>Gunneridae</taxon>
        <taxon>Pentapetalae</taxon>
        <taxon>rosids</taxon>
        <taxon>fabids</taxon>
        <taxon>Rosales</taxon>
        <taxon>Rosaceae</taxon>
        <taxon>Amygdaloideae</taxon>
        <taxon>Amygdaleae</taxon>
        <taxon>Prunus</taxon>
    </lineage>
</organism>
<gene>
    <name evidence="2" type="ORF">ORAREDHAP_LOCUS50660</name>
</gene>
<evidence type="ECO:0000313" key="3">
    <source>
        <dbReference type="Proteomes" id="UP000507245"/>
    </source>
</evidence>
<sequence length="113" mass="11977">MICLNVISIYLQVCAPAGAGKTNMAMISILHEASAAHELLSTLVGDVISGNDEPLMWRHVITDLVDFAVDYPPLGLLLRLPHSQGRRLVPLPAPGRAGLSPDPPYLADGGLEA</sequence>
<dbReference type="Proteomes" id="UP000507245">
    <property type="component" value="Unassembled WGS sequence"/>
</dbReference>
<dbReference type="AlphaFoldDB" id="A0A6J5Y5Q0"/>
<name>A0A6J5Y5Q0_PRUAR</name>
<feature type="region of interest" description="Disordered" evidence="1">
    <location>
        <begin position="91"/>
        <end position="113"/>
    </location>
</feature>
<keyword evidence="3" id="KW-1185">Reference proteome</keyword>
<dbReference type="EMBL" id="CAEKKB010000008">
    <property type="protein sequence ID" value="CAB4321460.1"/>
    <property type="molecule type" value="Genomic_DNA"/>
</dbReference>
<reference evidence="3" key="1">
    <citation type="journal article" date="2020" name="Genome Biol.">
        <title>Gamete binning: chromosome-level and haplotype-resolved genome assembly enabled by high-throughput single-cell sequencing of gamete genomes.</title>
        <authorList>
            <person name="Campoy J.A."/>
            <person name="Sun H."/>
            <person name="Goel M."/>
            <person name="Jiao W.-B."/>
            <person name="Folz-Donahue K."/>
            <person name="Wang N."/>
            <person name="Rubio M."/>
            <person name="Liu C."/>
            <person name="Kukat C."/>
            <person name="Ruiz D."/>
            <person name="Huettel B."/>
            <person name="Schneeberger K."/>
        </authorList>
    </citation>
    <scope>NUCLEOTIDE SEQUENCE [LARGE SCALE GENOMIC DNA]</scope>
    <source>
        <strain evidence="3">cv. Rojo Pasion</strain>
    </source>
</reference>
<accession>A0A6J5Y5Q0</accession>
<proteinExistence type="predicted"/>
<evidence type="ECO:0000256" key="1">
    <source>
        <dbReference type="SAM" id="MobiDB-lite"/>
    </source>
</evidence>
<evidence type="ECO:0000313" key="2">
    <source>
        <dbReference type="EMBL" id="CAB4321460.1"/>
    </source>
</evidence>